<keyword evidence="2" id="KW-1185">Reference proteome</keyword>
<name>A0ACB7GB80_MANES</name>
<dbReference type="Proteomes" id="UP000091857">
    <property type="component" value="Chromosome 15"/>
</dbReference>
<protein>
    <submittedName>
        <fullName evidence="1">Uncharacterized protein</fullName>
    </submittedName>
</protein>
<evidence type="ECO:0000313" key="2">
    <source>
        <dbReference type="Proteomes" id="UP000091857"/>
    </source>
</evidence>
<evidence type="ECO:0000313" key="1">
    <source>
        <dbReference type="EMBL" id="KAG8636995.1"/>
    </source>
</evidence>
<sequence>MSIPPTVLSHSVLARDSTRTKSFLFSESLSFNFSMAQFDFPLSEPTTTTAVPPSIPPSADMEASVFAVQRILNYGFKNKRLLEEALTHSSYNDSASYQRLEFIGDAVLGLALSNHFFLAYPQLDPGQLSPLRAANISTEKLARVAIRHGLYRFVRHNAASLDDKVREFTDSVSEEDDAVAYYGGSVKAPKILADIVESVAAAVYVDLDFDLQKFWVIFRELLEPIVTPEDLQQQPQPVTMLFELCQKQGKELDIIHWKKETKSIVSVYVDGELVASDSSEQKEIAKLNAAKGALRKLSHSMPSNDGLADILESISGSFEIEGAKQKLYDICGKKRWPKPSYNIEEEMGPAHDKKFICSVQIATIDGVFYIKGEEKTRVKEAESSAASLMIRALQESNHL</sequence>
<gene>
    <name evidence="1" type="ORF">MANES_15G068000v8</name>
</gene>
<organism evidence="1 2">
    <name type="scientific">Manihot esculenta</name>
    <name type="common">Cassava</name>
    <name type="synonym">Jatropha manihot</name>
    <dbReference type="NCBI Taxonomy" id="3983"/>
    <lineage>
        <taxon>Eukaryota</taxon>
        <taxon>Viridiplantae</taxon>
        <taxon>Streptophyta</taxon>
        <taxon>Embryophyta</taxon>
        <taxon>Tracheophyta</taxon>
        <taxon>Spermatophyta</taxon>
        <taxon>Magnoliopsida</taxon>
        <taxon>eudicotyledons</taxon>
        <taxon>Gunneridae</taxon>
        <taxon>Pentapetalae</taxon>
        <taxon>rosids</taxon>
        <taxon>fabids</taxon>
        <taxon>Malpighiales</taxon>
        <taxon>Euphorbiaceae</taxon>
        <taxon>Crotonoideae</taxon>
        <taxon>Manihoteae</taxon>
        <taxon>Manihot</taxon>
    </lineage>
</organism>
<dbReference type="EMBL" id="CM004401">
    <property type="protein sequence ID" value="KAG8636995.1"/>
    <property type="molecule type" value="Genomic_DNA"/>
</dbReference>
<comment type="caution">
    <text evidence="1">The sequence shown here is derived from an EMBL/GenBank/DDBJ whole genome shotgun (WGS) entry which is preliminary data.</text>
</comment>
<reference evidence="2" key="1">
    <citation type="journal article" date="2016" name="Nat. Biotechnol.">
        <title>Sequencing wild and cultivated cassava and related species reveals extensive interspecific hybridization and genetic diversity.</title>
        <authorList>
            <person name="Bredeson J.V."/>
            <person name="Lyons J.B."/>
            <person name="Prochnik S.E."/>
            <person name="Wu G.A."/>
            <person name="Ha C.M."/>
            <person name="Edsinger-Gonzales E."/>
            <person name="Grimwood J."/>
            <person name="Schmutz J."/>
            <person name="Rabbi I.Y."/>
            <person name="Egesi C."/>
            <person name="Nauluvula P."/>
            <person name="Lebot V."/>
            <person name="Ndunguru J."/>
            <person name="Mkamilo G."/>
            <person name="Bart R.S."/>
            <person name="Setter T.L."/>
            <person name="Gleadow R.M."/>
            <person name="Kulakow P."/>
            <person name="Ferguson M.E."/>
            <person name="Rounsley S."/>
            <person name="Rokhsar D.S."/>
        </authorList>
    </citation>
    <scope>NUCLEOTIDE SEQUENCE [LARGE SCALE GENOMIC DNA]</scope>
    <source>
        <strain evidence="2">cv. AM560-2</strain>
    </source>
</reference>
<accession>A0ACB7GB80</accession>
<proteinExistence type="predicted"/>